<dbReference type="AlphaFoldDB" id="A0A3M2J849"/>
<dbReference type="EMBL" id="RFFI01000045">
    <property type="protein sequence ID" value="RMI09599.1"/>
    <property type="molecule type" value="Genomic_DNA"/>
</dbReference>
<evidence type="ECO:0000313" key="1">
    <source>
        <dbReference type="EMBL" id="RMI09599.1"/>
    </source>
</evidence>
<dbReference type="GO" id="GO:0016853">
    <property type="term" value="F:isomerase activity"/>
    <property type="evidence" value="ECO:0007669"/>
    <property type="project" value="InterPro"/>
</dbReference>
<keyword evidence="2" id="KW-1185">Reference proteome</keyword>
<dbReference type="InterPro" id="IPR011013">
    <property type="entry name" value="Gal_mutarotase_sf_dom"/>
</dbReference>
<accession>A0A3M2J849</accession>
<dbReference type="SUPFAM" id="SSF74650">
    <property type="entry name" value="Galactose mutarotase-like"/>
    <property type="match status" value="1"/>
</dbReference>
<dbReference type="Proteomes" id="UP000269289">
    <property type="component" value="Unassembled WGS sequence"/>
</dbReference>
<dbReference type="GO" id="GO:0005975">
    <property type="term" value="P:carbohydrate metabolic process"/>
    <property type="evidence" value="ECO:0007669"/>
    <property type="project" value="InterPro"/>
</dbReference>
<dbReference type="Pfam" id="PF01263">
    <property type="entry name" value="Aldose_epim"/>
    <property type="match status" value="1"/>
</dbReference>
<comment type="caution">
    <text evidence="1">The sequence shown here is derived from an EMBL/GenBank/DDBJ whole genome shotgun (WGS) entry which is preliminary data.</text>
</comment>
<protein>
    <recommendedName>
        <fullName evidence="3">Aldose epimerase</fullName>
    </recommendedName>
</protein>
<evidence type="ECO:0000313" key="2">
    <source>
        <dbReference type="Proteomes" id="UP000269289"/>
    </source>
</evidence>
<name>A0A3M2J849_9CELL</name>
<evidence type="ECO:0008006" key="3">
    <source>
        <dbReference type="Google" id="ProtNLM"/>
    </source>
</evidence>
<sequence length="301" mass="31933">MPDRAVDLRLGTVRAAVRTVGGGLRLLRVAGVPLVEEHAADAPVPAASGAVLFPWPNRVRDGRWRGADGREHRLVLTEPGRGTANHGLVTDRAFAVVRREAARVTLRVEVRDEPGYPFRVRLDLTYRLLPDGLAVDAEVTNLGVDLAPFALGFHPYPRVGDHAAADLALDLGVDGVVEVDDRLLPLVVRDLPAPEGGPRCRVVVADRALHDCLRSVPDAGGRHVHRLVAPDGTAAEMSADGAFGWVQVYACPDFPRAGGTGTAVAVEPMTAPPDALNSGTDLVHLEPGATWSAGWSLHAVP</sequence>
<dbReference type="InterPro" id="IPR014718">
    <property type="entry name" value="GH-type_carb-bd"/>
</dbReference>
<organism evidence="1 2">
    <name type="scientific">Cellulomonas triticagri</name>
    <dbReference type="NCBI Taxonomy" id="2483352"/>
    <lineage>
        <taxon>Bacteria</taxon>
        <taxon>Bacillati</taxon>
        <taxon>Actinomycetota</taxon>
        <taxon>Actinomycetes</taxon>
        <taxon>Micrococcales</taxon>
        <taxon>Cellulomonadaceae</taxon>
        <taxon>Cellulomonas</taxon>
    </lineage>
</organism>
<proteinExistence type="predicted"/>
<dbReference type="RefSeq" id="WP_122149238.1">
    <property type="nucleotide sequence ID" value="NZ_RFFI01000045.1"/>
</dbReference>
<dbReference type="Gene3D" id="2.70.98.10">
    <property type="match status" value="1"/>
</dbReference>
<dbReference type="OrthoDB" id="4739604at2"/>
<dbReference type="InterPro" id="IPR008183">
    <property type="entry name" value="Aldose_1/G6P_1-epimerase"/>
</dbReference>
<reference evidence="1 2" key="1">
    <citation type="submission" date="2018-10" db="EMBL/GenBank/DDBJ databases">
        <title>Isolation, diversity and antifungal activity of actinobacteria from wheat.</title>
        <authorList>
            <person name="Han C."/>
        </authorList>
    </citation>
    <scope>NUCLEOTIDE SEQUENCE [LARGE SCALE GENOMIC DNA]</scope>
    <source>
        <strain evidence="1 2">NEAU-YY56</strain>
    </source>
</reference>
<dbReference type="GO" id="GO:0030246">
    <property type="term" value="F:carbohydrate binding"/>
    <property type="evidence" value="ECO:0007669"/>
    <property type="project" value="InterPro"/>
</dbReference>
<gene>
    <name evidence="1" type="ORF">EBM89_09735</name>
</gene>